<evidence type="ECO:0000313" key="1">
    <source>
        <dbReference type="EMBL" id="AUT74016.1"/>
    </source>
</evidence>
<dbReference type="AlphaFoldDB" id="A0AAN1JHC6"/>
<keyword evidence="3" id="KW-1185">Reference proteome</keyword>
<evidence type="ECO:0000313" key="4">
    <source>
        <dbReference type="Proteomes" id="UP000236649"/>
    </source>
</evidence>
<proteinExistence type="predicted"/>
<protein>
    <submittedName>
        <fullName evidence="1">Uncharacterized protein</fullName>
    </submittedName>
</protein>
<dbReference type="KEGG" id="phs:C2L64_37585"/>
<organism evidence="1 4">
    <name type="scientific">Paraburkholderia hospita</name>
    <dbReference type="NCBI Taxonomy" id="169430"/>
    <lineage>
        <taxon>Bacteria</taxon>
        <taxon>Pseudomonadati</taxon>
        <taxon>Pseudomonadota</taxon>
        <taxon>Betaproteobacteria</taxon>
        <taxon>Burkholderiales</taxon>
        <taxon>Burkholderiaceae</taxon>
        <taxon>Paraburkholderia</taxon>
    </lineage>
</organism>
<dbReference type="Proteomes" id="UP000236649">
    <property type="component" value="Chromosome 3"/>
</dbReference>
<dbReference type="EMBL" id="CP026107">
    <property type="protein sequence ID" value="AUT74016.1"/>
    <property type="molecule type" value="Genomic_DNA"/>
</dbReference>
<sequence>MTACVDAIRNRGYAIARSPTVTFTKEAIELCDAFGCKRGNIFRSVMPILSPITIFMERES</sequence>
<reference evidence="2 3" key="1">
    <citation type="journal article" date="2012" name="J. Bacteriol.">
        <title>Draft Genome Sequence of the Soil Bacterium Burkholderia terrae Strain BS001, Which Interacts with Fungal Surface Structures.</title>
        <authorList>
            <person name="Nazir R."/>
            <person name="Hansen M.A."/>
            <person name="Sorensen S."/>
            <person name="van Elsas J.D."/>
        </authorList>
    </citation>
    <scope>NUCLEOTIDE SEQUENCE [LARGE SCALE GENOMIC DNA]</scope>
    <source>
        <strain evidence="2 3">BS001</strain>
    </source>
</reference>
<evidence type="ECO:0000313" key="3">
    <source>
        <dbReference type="Proteomes" id="UP000004980"/>
    </source>
</evidence>
<dbReference type="EMBL" id="AKAU01000011">
    <property type="protein sequence ID" value="EIN02922.1"/>
    <property type="molecule type" value="Genomic_DNA"/>
</dbReference>
<dbReference type="Proteomes" id="UP000004980">
    <property type="component" value="Unassembled WGS sequence"/>
</dbReference>
<gene>
    <name evidence="1" type="ORF">C2L64_37585</name>
    <name evidence="2" type="ORF">WQE_00830</name>
</gene>
<reference evidence="1 4" key="2">
    <citation type="submission" date="2018-01" db="EMBL/GenBank/DDBJ databases">
        <title>Species boundaries and ecological features among Paraburkholderia terrae DSMZ17804T, P. hospita DSMZ17164T and P. caribensis DSMZ13236T.</title>
        <authorList>
            <person name="Pratama A.A."/>
        </authorList>
    </citation>
    <scope>NUCLEOTIDE SEQUENCE [LARGE SCALE GENOMIC DNA]</scope>
    <source>
        <strain evidence="1 4">DSM 17164</strain>
    </source>
</reference>
<name>A0AAN1JHC6_9BURK</name>
<evidence type="ECO:0000313" key="2">
    <source>
        <dbReference type="EMBL" id="EIN02922.1"/>
    </source>
</evidence>
<accession>A0AAN1JHC6</accession>